<feature type="transmembrane region" description="Helical" evidence="25">
    <location>
        <begin position="254"/>
        <end position="275"/>
    </location>
</feature>
<comment type="catalytic activity">
    <reaction evidence="13">
        <text>L-alpha-aminoacyl-L-lysine(out) = L-alpha-aminoacyl-L-lysine(in)</text>
        <dbReference type="Rhea" id="RHEA:79383"/>
        <dbReference type="ChEBI" id="CHEBI:229966"/>
    </reaction>
</comment>
<feature type="transmembrane region" description="Helical" evidence="25">
    <location>
        <begin position="339"/>
        <end position="362"/>
    </location>
</feature>
<comment type="catalytic activity">
    <reaction evidence="18">
        <text>L-histidyl-L-alpha-amino acid(out) = L-histidyl-L-alpha-amino acid(in)</text>
        <dbReference type="Rhea" id="RHEA:79379"/>
        <dbReference type="ChEBI" id="CHEBI:229964"/>
    </reaction>
</comment>
<evidence type="ECO:0000256" key="7">
    <source>
        <dbReference type="ARBA" id="ARBA00023228"/>
    </source>
</evidence>
<evidence type="ECO:0000256" key="21">
    <source>
        <dbReference type="ARBA" id="ARBA00044985"/>
    </source>
</evidence>
<dbReference type="SUPFAM" id="SSF103473">
    <property type="entry name" value="MFS general substrate transporter"/>
    <property type="match status" value="1"/>
</dbReference>
<keyword evidence="3" id="KW-0813">Transport</keyword>
<reference evidence="27 28" key="1">
    <citation type="submission" date="2015-11" db="EMBL/GenBank/DDBJ databases">
        <title>Genomic analysis of 38 Legionella species identifies large and diverse effector repertoires.</title>
        <authorList>
            <person name="Burstein D."/>
            <person name="Amaro F."/>
            <person name="Zusman T."/>
            <person name="Lifshitz Z."/>
            <person name="Cohen O."/>
            <person name="Gilbert J.A."/>
            <person name="Pupko T."/>
            <person name="Shuman H.A."/>
            <person name="Segal G."/>
        </authorList>
    </citation>
    <scope>NUCLEOTIDE SEQUENCE [LARGE SCALE GENOMIC DNA]</scope>
    <source>
        <strain evidence="27 28">ATCC 43878</strain>
    </source>
</reference>
<comment type="similarity">
    <text evidence="2">Belongs to the major facilitator superfamily.</text>
</comment>
<dbReference type="EMBL" id="LNXV01000033">
    <property type="protein sequence ID" value="KTC78032.1"/>
    <property type="molecule type" value="Genomic_DNA"/>
</dbReference>
<gene>
    <name evidence="27" type="ORF">Lbru_2324</name>
</gene>
<comment type="function">
    <text evidence="23">Lysosomal dipeptide uniporter that selectively exports lysine, arginine or histidine-containing dipeptides with a net positive charge from the lysosome lumen into the cytosol. Could play a role in a specific type of protein O-glycosylation indirectly regulating macrophages migration and tissue invasion. Also essential for liver homeostasis.</text>
</comment>
<feature type="transmembrane region" description="Helical" evidence="25">
    <location>
        <begin position="7"/>
        <end position="26"/>
    </location>
</feature>
<dbReference type="Pfam" id="PF07690">
    <property type="entry name" value="MFS_1"/>
    <property type="match status" value="1"/>
</dbReference>
<feature type="transmembrane region" description="Helical" evidence="25">
    <location>
        <begin position="282"/>
        <end position="301"/>
    </location>
</feature>
<comment type="catalytic activity">
    <reaction evidence="9">
        <text>L-histidyl-glycine(out) = L-histidyl-glycine(in)</text>
        <dbReference type="Rhea" id="RHEA:79395"/>
        <dbReference type="ChEBI" id="CHEBI:229957"/>
    </reaction>
</comment>
<comment type="catalytic activity">
    <reaction evidence="17">
        <text>L-arginyl-glycine(out) = L-arginyl-glycine(in)</text>
        <dbReference type="Rhea" id="RHEA:79391"/>
        <dbReference type="ChEBI" id="CHEBI:229955"/>
    </reaction>
</comment>
<accession>A0A0W0S450</accession>
<feature type="transmembrane region" description="Helical" evidence="25">
    <location>
        <begin position="307"/>
        <end position="332"/>
    </location>
</feature>
<evidence type="ECO:0000256" key="6">
    <source>
        <dbReference type="ARBA" id="ARBA00023136"/>
    </source>
</evidence>
<evidence type="ECO:0000256" key="24">
    <source>
        <dbReference type="ARBA" id="ARBA00046376"/>
    </source>
</evidence>
<comment type="catalytic activity">
    <reaction evidence="19">
        <text>L-alanyl-L-lysine(out) = L-alanyl-L-lysine(in)</text>
        <dbReference type="Rhea" id="RHEA:79415"/>
        <dbReference type="ChEBI" id="CHEBI:192470"/>
    </reaction>
</comment>
<dbReference type="AlphaFoldDB" id="A0A0W0S450"/>
<keyword evidence="7" id="KW-0458">Lysosome</keyword>
<comment type="catalytic activity">
    <reaction evidence="11">
        <text>L-alpha-aminoacyl-L-histidine(out) = L-alpha-aminoacyl-L-histidine(in)</text>
        <dbReference type="Rhea" id="RHEA:79375"/>
        <dbReference type="ChEBI" id="CHEBI:229967"/>
    </reaction>
</comment>
<feature type="transmembrane region" description="Helical" evidence="25">
    <location>
        <begin position="100"/>
        <end position="121"/>
    </location>
</feature>
<evidence type="ECO:0000256" key="13">
    <source>
        <dbReference type="ARBA" id="ARBA00044893"/>
    </source>
</evidence>
<evidence type="ECO:0000256" key="4">
    <source>
        <dbReference type="ARBA" id="ARBA00022692"/>
    </source>
</evidence>
<comment type="catalytic activity">
    <reaction evidence="20">
        <text>L-lysyl-glycine(out) = L-lysyl-glycine(in)</text>
        <dbReference type="Rhea" id="RHEA:79407"/>
        <dbReference type="ChEBI" id="CHEBI:191202"/>
    </reaction>
</comment>
<comment type="subunit">
    <text evidence="24">Homodimer. Interacts with lysosomal protein GLMP (via lumenal domain); the interaction starts while both proteins are still in the endoplasmic reticulum and is required for stabilization of MFSD1 in lysosomes but has no direct effect on its targeting to lysosomes or transporter activity.</text>
</comment>
<dbReference type="GO" id="GO:0005765">
    <property type="term" value="C:lysosomal membrane"/>
    <property type="evidence" value="ECO:0007669"/>
    <property type="project" value="UniProtKB-SubCell"/>
</dbReference>
<comment type="subcellular location">
    <subcellularLocation>
        <location evidence="1">Lysosome membrane</location>
        <topology evidence="1">Multi-pass membrane protein</topology>
    </subcellularLocation>
</comment>
<feature type="transmembrane region" description="Helical" evidence="25">
    <location>
        <begin position="133"/>
        <end position="153"/>
    </location>
</feature>
<evidence type="ECO:0000256" key="15">
    <source>
        <dbReference type="ARBA" id="ARBA00044899"/>
    </source>
</evidence>
<dbReference type="PANTHER" id="PTHR23512">
    <property type="entry name" value="MAJOR FACILITATOR SUPERFAMILY DOMAIN-CONTAINING PROTEIN 1"/>
    <property type="match status" value="1"/>
</dbReference>
<comment type="catalytic activity">
    <reaction evidence="14">
        <text>L-aspartyl-L-lysine(out) = L-aspartyl-L-lysine(in)</text>
        <dbReference type="Rhea" id="RHEA:79411"/>
        <dbReference type="ChEBI" id="CHEBI:229953"/>
    </reaction>
</comment>
<evidence type="ECO:0000256" key="5">
    <source>
        <dbReference type="ARBA" id="ARBA00022989"/>
    </source>
</evidence>
<evidence type="ECO:0000256" key="25">
    <source>
        <dbReference type="SAM" id="Phobius"/>
    </source>
</evidence>
<feature type="transmembrane region" description="Helical" evidence="25">
    <location>
        <begin position="78"/>
        <end position="94"/>
    </location>
</feature>
<comment type="catalytic activity">
    <reaction evidence="15">
        <text>L-arginyl-L-alpha-amino acid(out) = L-arginyl-L-alpha-amino acid(in)</text>
        <dbReference type="Rhea" id="RHEA:79371"/>
        <dbReference type="ChEBI" id="CHEBI:84315"/>
    </reaction>
</comment>
<evidence type="ECO:0000256" key="8">
    <source>
        <dbReference type="ARBA" id="ARBA00044876"/>
    </source>
</evidence>
<sequence>MFKPKFNFLPLLMWFFPLSFFTFQFILRLWPGLMMHQIMTQFTIDASHFGILAALYYYGYSGMQIPVAIMLERFGARYVVFIFALCCGIATLLFSYTNHWYLACLSRFLVGAGSAVGFLAVSKVISQWFSKPHYARMVGFSFSVGLLGAIYGGKPVSLLVANYNWQNVASTLALIAIILGLGAYFFLRTPQSLQQNNTDSQNFKLSHFKELLRLPSIWVLATANFLMVASLEGFADVWGVPYLTTAFGLDKSNAAQLVSFIFMGMLLGGPILAFLSKKLGHYTVISLCGLGMALCFKLLLSTTTYNWYGLAFLFFAIGMMCCYQVIVFAAGADLVSSPLLGVTVAFLNCINMLGGSFFHTIIGRAMDATWVGALSTDGIRLYTLESYKASLVLIPYCAVIGACLVSLLGLRLYRKNVQILQEF</sequence>
<evidence type="ECO:0000256" key="17">
    <source>
        <dbReference type="ARBA" id="ARBA00044903"/>
    </source>
</evidence>
<evidence type="ECO:0000256" key="23">
    <source>
        <dbReference type="ARBA" id="ARBA00045709"/>
    </source>
</evidence>
<dbReference type="InterPro" id="IPR011701">
    <property type="entry name" value="MFS"/>
</dbReference>
<keyword evidence="6 25" id="KW-0472">Membrane</keyword>
<evidence type="ECO:0000256" key="2">
    <source>
        <dbReference type="ARBA" id="ARBA00008335"/>
    </source>
</evidence>
<feature type="transmembrane region" description="Helical" evidence="25">
    <location>
        <begin position="211"/>
        <end position="234"/>
    </location>
</feature>
<keyword evidence="28" id="KW-1185">Reference proteome</keyword>
<evidence type="ECO:0000259" key="26">
    <source>
        <dbReference type="PROSITE" id="PS50850"/>
    </source>
</evidence>
<evidence type="ECO:0000256" key="18">
    <source>
        <dbReference type="ARBA" id="ARBA00044912"/>
    </source>
</evidence>
<dbReference type="Proteomes" id="UP000054742">
    <property type="component" value="Unassembled WGS sequence"/>
</dbReference>
<evidence type="ECO:0000256" key="19">
    <source>
        <dbReference type="ARBA" id="ARBA00044919"/>
    </source>
</evidence>
<name>A0A0W0S450_9GAMM</name>
<evidence type="ECO:0000256" key="9">
    <source>
        <dbReference type="ARBA" id="ARBA00044878"/>
    </source>
</evidence>
<dbReference type="PANTHER" id="PTHR23512:SF3">
    <property type="entry name" value="MAJOR FACILITATOR SUPERFAMILY DOMAIN-CONTAINING PROTEIN 1"/>
    <property type="match status" value="1"/>
</dbReference>
<evidence type="ECO:0000256" key="1">
    <source>
        <dbReference type="ARBA" id="ARBA00004155"/>
    </source>
</evidence>
<evidence type="ECO:0000256" key="20">
    <source>
        <dbReference type="ARBA" id="ARBA00044924"/>
    </source>
</evidence>
<dbReference type="RefSeq" id="WP_058442314.1">
    <property type="nucleotide sequence ID" value="NZ_CAAAHU010000018.1"/>
</dbReference>
<keyword evidence="4 25" id="KW-0812">Transmembrane</keyword>
<organism evidence="27 28">
    <name type="scientific">Legionella brunensis</name>
    <dbReference type="NCBI Taxonomy" id="29422"/>
    <lineage>
        <taxon>Bacteria</taxon>
        <taxon>Pseudomonadati</taxon>
        <taxon>Pseudomonadota</taxon>
        <taxon>Gammaproteobacteria</taxon>
        <taxon>Legionellales</taxon>
        <taxon>Legionellaceae</taxon>
        <taxon>Legionella</taxon>
    </lineage>
</organism>
<proteinExistence type="inferred from homology"/>
<comment type="catalytic activity">
    <reaction evidence="12">
        <text>L-lysyl-L-alpha-amino acid(out) = L-lysyl-L-alpha-amino acid(in)</text>
        <dbReference type="Rhea" id="RHEA:79387"/>
        <dbReference type="ChEBI" id="CHEBI:229965"/>
    </reaction>
</comment>
<comment type="caution">
    <text evidence="27">The sequence shown here is derived from an EMBL/GenBank/DDBJ whole genome shotgun (WGS) entry which is preliminary data.</text>
</comment>
<feature type="transmembrane region" description="Helical" evidence="25">
    <location>
        <begin position="165"/>
        <end position="187"/>
    </location>
</feature>
<dbReference type="InterPro" id="IPR036259">
    <property type="entry name" value="MFS_trans_sf"/>
</dbReference>
<feature type="transmembrane region" description="Helical" evidence="25">
    <location>
        <begin position="393"/>
        <end position="413"/>
    </location>
</feature>
<evidence type="ECO:0000313" key="28">
    <source>
        <dbReference type="Proteomes" id="UP000054742"/>
    </source>
</evidence>
<comment type="catalytic activity">
    <reaction evidence="8">
        <text>L-lysyl-L-alanine(out) = L-lysyl-L-alanine(in)</text>
        <dbReference type="Rhea" id="RHEA:79399"/>
        <dbReference type="ChEBI" id="CHEBI:229954"/>
    </reaction>
</comment>
<evidence type="ECO:0000256" key="11">
    <source>
        <dbReference type="ARBA" id="ARBA00044884"/>
    </source>
</evidence>
<evidence type="ECO:0000256" key="3">
    <source>
        <dbReference type="ARBA" id="ARBA00022448"/>
    </source>
</evidence>
<keyword evidence="5 25" id="KW-1133">Transmembrane helix</keyword>
<dbReference type="OrthoDB" id="5291895at2"/>
<dbReference type="GO" id="GO:0022857">
    <property type="term" value="F:transmembrane transporter activity"/>
    <property type="evidence" value="ECO:0007669"/>
    <property type="project" value="InterPro"/>
</dbReference>
<dbReference type="InterPro" id="IPR052187">
    <property type="entry name" value="MFSD1"/>
</dbReference>
<dbReference type="PROSITE" id="PS50850">
    <property type="entry name" value="MFS"/>
    <property type="match status" value="1"/>
</dbReference>
<evidence type="ECO:0000256" key="12">
    <source>
        <dbReference type="ARBA" id="ARBA00044891"/>
    </source>
</evidence>
<evidence type="ECO:0000256" key="16">
    <source>
        <dbReference type="ARBA" id="ARBA00044900"/>
    </source>
</evidence>
<dbReference type="Gene3D" id="1.20.1250.20">
    <property type="entry name" value="MFS general substrate transporter like domains"/>
    <property type="match status" value="2"/>
</dbReference>
<evidence type="ECO:0000313" key="27">
    <source>
        <dbReference type="EMBL" id="KTC78032.1"/>
    </source>
</evidence>
<comment type="catalytic activity">
    <reaction evidence="10">
        <text>L-alpha-aminoacyl-L-arginine(out) = L-alpha-aminoacyl-L-arginine(in)</text>
        <dbReference type="Rhea" id="RHEA:79367"/>
        <dbReference type="ChEBI" id="CHEBI:229968"/>
    </reaction>
</comment>
<feature type="domain" description="Major facilitator superfamily (MFS) profile" evidence="26">
    <location>
        <begin position="12"/>
        <end position="413"/>
    </location>
</feature>
<comment type="catalytic activity">
    <reaction evidence="16">
        <text>L-lysyl-L-lysine(out) = L-lysyl-L-lysine(in)</text>
        <dbReference type="Rhea" id="RHEA:79403"/>
        <dbReference type="ChEBI" id="CHEBI:229956"/>
    </reaction>
</comment>
<evidence type="ECO:0000256" key="14">
    <source>
        <dbReference type="ARBA" id="ARBA00044898"/>
    </source>
</evidence>
<dbReference type="InterPro" id="IPR020846">
    <property type="entry name" value="MFS_dom"/>
</dbReference>
<evidence type="ECO:0000256" key="22">
    <source>
        <dbReference type="ARBA" id="ARBA00045018"/>
    </source>
</evidence>
<evidence type="ECO:0000256" key="10">
    <source>
        <dbReference type="ARBA" id="ARBA00044881"/>
    </source>
</evidence>
<protein>
    <recommendedName>
        <fullName evidence="21">Lysosomal dipeptide transporter MFSD1</fullName>
    </recommendedName>
    <alternativeName>
        <fullName evidence="22">Major facilitator superfamily domain-containing protein 1</fullName>
    </alternativeName>
</protein>
<dbReference type="PATRIC" id="fig|29422.6.peg.2474"/>